<dbReference type="PANTHER" id="PTHR21621">
    <property type="entry name" value="RIBOSOMAL PROTEIN S6 MODIFICATION PROTEIN"/>
    <property type="match status" value="1"/>
</dbReference>
<dbReference type="InterPro" id="IPR026449">
    <property type="entry name" value="GRASP_SAV_5884"/>
</dbReference>
<accession>A0A640SLM8</accession>
<reference evidence="2 3" key="1">
    <citation type="submission" date="2019-12" db="EMBL/GenBank/DDBJ databases">
        <title>Whole genome shotgun sequence of Streptomyces hygroscopicus subsp. glebosus NBRC 13786.</title>
        <authorList>
            <person name="Ichikawa N."/>
            <person name="Kimura A."/>
            <person name="Kitahashi Y."/>
            <person name="Komaki H."/>
            <person name="Tamura T."/>
        </authorList>
    </citation>
    <scope>NUCLEOTIDE SEQUENCE [LARGE SCALE GENOMIC DNA]</scope>
    <source>
        <strain evidence="2 3">NBRC 13786</strain>
    </source>
</reference>
<evidence type="ECO:0000313" key="2">
    <source>
        <dbReference type="EMBL" id="GFE12167.1"/>
    </source>
</evidence>
<comment type="caution">
    <text evidence="2">The sequence shown here is derived from an EMBL/GenBank/DDBJ whole genome shotgun (WGS) entry which is preliminary data.</text>
</comment>
<dbReference type="RefSeq" id="WP_190145995.1">
    <property type="nucleotide sequence ID" value="NZ_BLIO01000001.1"/>
</dbReference>
<dbReference type="GO" id="GO:0005737">
    <property type="term" value="C:cytoplasm"/>
    <property type="evidence" value="ECO:0007669"/>
    <property type="project" value="TreeGrafter"/>
</dbReference>
<dbReference type="InterPro" id="IPR048936">
    <property type="entry name" value="MvdD-like_ATPgrasp"/>
</dbReference>
<dbReference type="AlphaFoldDB" id="A0A640SLM8"/>
<name>A0A640SLM8_9ACTN</name>
<dbReference type="NCBIfam" id="TIGR04187">
    <property type="entry name" value="GRASP_SAV_5884"/>
    <property type="match status" value="1"/>
</dbReference>
<gene>
    <name evidence="2" type="ORF">Sgleb_02140</name>
</gene>
<evidence type="ECO:0000259" key="1">
    <source>
        <dbReference type="Pfam" id="PF21068"/>
    </source>
</evidence>
<dbReference type="GO" id="GO:0018169">
    <property type="term" value="F:ribosomal S6-glutamic acid ligase activity"/>
    <property type="evidence" value="ECO:0007669"/>
    <property type="project" value="TreeGrafter"/>
</dbReference>
<sequence>MTVLVLTCEEDLTADIVVSTLQDLGVPLVRLDPADLPGRVALSAEYAENDFHGYLKSGERMVSLGSLRSVWVRRPGTPGARTAEQSAWIAAEAEQALYGMLTSTQARWMNHPVAAAQARYKPWQLRLAHRSGFLVPATLLTTFPAMARQFAAAHQDLVVKSVSGKHPGDPPMVLPTTRIRPDTDFSGVAAGPTLLQQHIPKEADIRLTCVGDHLFAARKKADPEEVDSRFTHQGTWEPVEVPDAVHQAVNSYMSAAQLAYGAFDFAEDPDGAWWFLECNQGGQFGFIQLETDQPIAQAIATWLAVEP</sequence>
<dbReference type="PANTHER" id="PTHR21621:SF0">
    <property type="entry name" value="BETA-CITRYLGLUTAMATE SYNTHASE B-RELATED"/>
    <property type="match status" value="1"/>
</dbReference>
<dbReference type="EMBL" id="BLIO01000001">
    <property type="protein sequence ID" value="GFE12167.1"/>
    <property type="molecule type" value="Genomic_DNA"/>
</dbReference>
<proteinExistence type="predicted"/>
<dbReference type="Proteomes" id="UP000430079">
    <property type="component" value="Unassembled WGS sequence"/>
</dbReference>
<evidence type="ECO:0000313" key="3">
    <source>
        <dbReference type="Proteomes" id="UP000430079"/>
    </source>
</evidence>
<dbReference type="Gene3D" id="3.30.470.20">
    <property type="entry name" value="ATP-grasp fold, B domain"/>
    <property type="match status" value="1"/>
</dbReference>
<dbReference type="SUPFAM" id="SSF56059">
    <property type="entry name" value="Glutathione synthetase ATP-binding domain-like"/>
    <property type="match status" value="1"/>
</dbReference>
<organism evidence="2 3">
    <name type="scientific">Streptomyces glebosus</name>
    <dbReference type="NCBI Taxonomy" id="249580"/>
    <lineage>
        <taxon>Bacteria</taxon>
        <taxon>Bacillati</taxon>
        <taxon>Actinomycetota</taxon>
        <taxon>Actinomycetes</taxon>
        <taxon>Kitasatosporales</taxon>
        <taxon>Streptomycetaceae</taxon>
        <taxon>Streptomyces</taxon>
    </lineage>
</organism>
<dbReference type="Pfam" id="PF21068">
    <property type="entry name" value="ATPgraspMvdD"/>
    <property type="match status" value="1"/>
</dbReference>
<dbReference type="GO" id="GO:0009432">
    <property type="term" value="P:SOS response"/>
    <property type="evidence" value="ECO:0007669"/>
    <property type="project" value="TreeGrafter"/>
</dbReference>
<protein>
    <submittedName>
        <fullName evidence="2">ATP-grasp ribosomal peptide maturase</fullName>
    </submittedName>
</protein>
<keyword evidence="3" id="KW-1185">Reference proteome</keyword>
<feature type="domain" description="MvdD-like pre-ATP grasp" evidence="1">
    <location>
        <begin position="2"/>
        <end position="111"/>
    </location>
</feature>